<dbReference type="GO" id="GO:0098719">
    <property type="term" value="P:sodium ion import across plasma membrane"/>
    <property type="evidence" value="ECO:0007669"/>
    <property type="project" value="TreeGrafter"/>
</dbReference>
<comment type="subcellular location">
    <subcellularLocation>
        <location evidence="1">Cell membrane</location>
        <topology evidence="1">Multi-pass membrane protein</topology>
    </subcellularLocation>
</comment>
<evidence type="ECO:0000256" key="2">
    <source>
        <dbReference type="ARBA" id="ARBA00022448"/>
    </source>
</evidence>
<evidence type="ECO:0000259" key="11">
    <source>
        <dbReference type="Pfam" id="PF00999"/>
    </source>
</evidence>
<evidence type="ECO:0000256" key="1">
    <source>
        <dbReference type="ARBA" id="ARBA00004651"/>
    </source>
</evidence>
<dbReference type="PANTHER" id="PTHR10110">
    <property type="entry name" value="SODIUM/HYDROGEN EXCHANGER"/>
    <property type="match status" value="1"/>
</dbReference>
<dbReference type="GO" id="GO:0051453">
    <property type="term" value="P:regulation of intracellular pH"/>
    <property type="evidence" value="ECO:0007669"/>
    <property type="project" value="TreeGrafter"/>
</dbReference>
<dbReference type="Proteomes" id="UP000589626">
    <property type="component" value="Unassembled WGS sequence"/>
</dbReference>
<keyword evidence="5 10" id="KW-1133">Transmembrane helix</keyword>
<evidence type="ECO:0000256" key="10">
    <source>
        <dbReference type="SAM" id="Phobius"/>
    </source>
</evidence>
<keyword evidence="3" id="KW-1003">Cell membrane</keyword>
<evidence type="ECO:0000256" key="7">
    <source>
        <dbReference type="ARBA" id="ARBA00023065"/>
    </source>
</evidence>
<name>A0A7W4VTJ6_9ACTN</name>
<protein>
    <submittedName>
        <fullName evidence="12">CPA1 family monovalent cation:H+ antiporter</fullName>
    </submittedName>
</protein>
<proteinExistence type="predicted"/>
<keyword evidence="8 10" id="KW-0472">Membrane</keyword>
<keyword evidence="13" id="KW-1185">Reference proteome</keyword>
<dbReference type="InterPro" id="IPR006153">
    <property type="entry name" value="Cation/H_exchanger_TM"/>
</dbReference>
<dbReference type="InterPro" id="IPR018422">
    <property type="entry name" value="Cation/H_exchanger_CPA1"/>
</dbReference>
<feature type="transmembrane region" description="Helical" evidence="10">
    <location>
        <begin position="154"/>
        <end position="174"/>
    </location>
</feature>
<evidence type="ECO:0000256" key="5">
    <source>
        <dbReference type="ARBA" id="ARBA00022989"/>
    </source>
</evidence>
<sequence>MDVALLGVGAVLCIAAVTAFAPRLGVAAPLVLVLVGVAISLLPFVPEIEIEPEWILMGVLPPLLYSAAVSMPAMDFRRDLRAISGLSVVLVVVSAVAIGFFLDHAVPDIDLATGIAVGAIISPTDAVATTIVSRLGVSSRVVTVLQGESLLNDATALVLLRSAIAATGASVSLLGVAAEFVVAVAIAIAVGLAVGRLNLVVRRNVTDSAVNTAISFAVPFVAYLPVEHLGASGLVAAVAAGLYTGQAAPRYLTPQHRLAEEQNWRTIELLLEGGVFLLMGLEIDGLVQDVREEHGITGHAIWVGAAAAAIVIAVRAVYVVPLLWALHRRAGRYAAFRGHLEDWQVRLDEGDLPARSQQGRAAHVARRSERVRTRVRRSMADIDYLTGAPMGWREGTVLVWAGMRGVVTLAAAQTLPHDTPHRSLLVMIAFVVAAGTLVVQGGTLPWLVRRLGLAGLESSHAHERVRLLTELADAGLATLDDPGLARPDGAPYDPAVVARVRAQVAVPEDAEGWLAARDHDQEYRTLRLLVIEQMRETLLDARSDGVYDSDVLEGALAVLDADQISTEVRGGPITP</sequence>
<feature type="transmembrane region" description="Helical" evidence="10">
    <location>
        <begin position="424"/>
        <end position="448"/>
    </location>
</feature>
<evidence type="ECO:0000256" key="4">
    <source>
        <dbReference type="ARBA" id="ARBA00022692"/>
    </source>
</evidence>
<dbReference type="PANTHER" id="PTHR10110:SF86">
    <property type="entry name" value="SODIUM_HYDROGEN EXCHANGER 7"/>
    <property type="match status" value="1"/>
</dbReference>
<feature type="transmembrane region" description="Helical" evidence="10">
    <location>
        <begin position="301"/>
        <end position="326"/>
    </location>
</feature>
<feature type="domain" description="Cation/H+ exchanger transmembrane" evidence="11">
    <location>
        <begin position="14"/>
        <end position="449"/>
    </location>
</feature>
<evidence type="ECO:0000256" key="3">
    <source>
        <dbReference type="ARBA" id="ARBA00022475"/>
    </source>
</evidence>
<keyword evidence="9" id="KW-0739">Sodium transport</keyword>
<evidence type="ECO:0000256" key="6">
    <source>
        <dbReference type="ARBA" id="ARBA00023053"/>
    </source>
</evidence>
<dbReference type="GO" id="GO:0015385">
    <property type="term" value="F:sodium:proton antiporter activity"/>
    <property type="evidence" value="ECO:0007669"/>
    <property type="project" value="InterPro"/>
</dbReference>
<dbReference type="AlphaFoldDB" id="A0A7W4VTJ6"/>
<evidence type="ECO:0000313" key="13">
    <source>
        <dbReference type="Proteomes" id="UP000589626"/>
    </source>
</evidence>
<dbReference type="EMBL" id="JACHWR010000001">
    <property type="protein sequence ID" value="MBB3041114.1"/>
    <property type="molecule type" value="Genomic_DNA"/>
</dbReference>
<keyword evidence="4 10" id="KW-0812">Transmembrane</keyword>
<dbReference type="GO" id="GO:0005886">
    <property type="term" value="C:plasma membrane"/>
    <property type="evidence" value="ECO:0007669"/>
    <property type="project" value="UniProtKB-SubCell"/>
</dbReference>
<organism evidence="12 13">
    <name type="scientific">Nocardioides soli</name>
    <dbReference type="NCBI Taxonomy" id="1036020"/>
    <lineage>
        <taxon>Bacteria</taxon>
        <taxon>Bacillati</taxon>
        <taxon>Actinomycetota</taxon>
        <taxon>Actinomycetes</taxon>
        <taxon>Propionibacteriales</taxon>
        <taxon>Nocardioidaceae</taxon>
        <taxon>Nocardioides</taxon>
    </lineage>
</organism>
<evidence type="ECO:0000256" key="8">
    <source>
        <dbReference type="ARBA" id="ARBA00023136"/>
    </source>
</evidence>
<keyword evidence="2" id="KW-0813">Transport</keyword>
<comment type="caution">
    <text evidence="12">The sequence shown here is derived from an EMBL/GenBank/DDBJ whole genome shotgun (WGS) entry which is preliminary data.</text>
</comment>
<evidence type="ECO:0000313" key="12">
    <source>
        <dbReference type="EMBL" id="MBB3041114.1"/>
    </source>
</evidence>
<feature type="transmembrane region" description="Helical" evidence="10">
    <location>
        <begin position="54"/>
        <end position="74"/>
    </location>
</feature>
<keyword evidence="6" id="KW-0915">Sodium</keyword>
<dbReference type="Pfam" id="PF00999">
    <property type="entry name" value="Na_H_Exchanger"/>
    <property type="match status" value="1"/>
</dbReference>
<gene>
    <name evidence="12" type="ORF">FHU40_000915</name>
</gene>
<keyword evidence="7" id="KW-0406">Ion transport</keyword>
<accession>A0A7W4VTJ6</accession>
<evidence type="ECO:0000256" key="9">
    <source>
        <dbReference type="ARBA" id="ARBA00023201"/>
    </source>
</evidence>
<reference evidence="12 13" key="1">
    <citation type="submission" date="2020-08" db="EMBL/GenBank/DDBJ databases">
        <title>Sequencing the genomes of 1000 actinobacteria strains.</title>
        <authorList>
            <person name="Klenk H.-P."/>
        </authorList>
    </citation>
    <scope>NUCLEOTIDE SEQUENCE [LARGE SCALE GENOMIC DNA]</scope>
    <source>
        <strain evidence="12 13">DSM 105498</strain>
    </source>
</reference>
<feature type="transmembrane region" description="Helical" evidence="10">
    <location>
        <begin position="80"/>
        <end position="102"/>
    </location>
</feature>
<feature type="transmembrane region" description="Helical" evidence="10">
    <location>
        <begin position="180"/>
        <end position="201"/>
    </location>
</feature>
<dbReference type="RefSeq" id="WP_183591052.1">
    <property type="nucleotide sequence ID" value="NZ_JACHWR010000001.1"/>
</dbReference>
<feature type="transmembrane region" description="Helical" evidence="10">
    <location>
        <begin position="29"/>
        <end position="45"/>
    </location>
</feature>
<dbReference type="GO" id="GO:0015386">
    <property type="term" value="F:potassium:proton antiporter activity"/>
    <property type="evidence" value="ECO:0007669"/>
    <property type="project" value="TreeGrafter"/>
</dbReference>
<dbReference type="Gene3D" id="6.10.140.1330">
    <property type="match status" value="1"/>
</dbReference>